<protein>
    <recommendedName>
        <fullName evidence="6">Ribosomal RNA small subunit methyltransferase H</fullName>
        <ecNumber evidence="6">2.1.1.199</ecNumber>
    </recommendedName>
    <alternativeName>
        <fullName evidence="6">16S rRNA m(4)C1402 methyltransferase</fullName>
    </alternativeName>
    <alternativeName>
        <fullName evidence="6">rRNA (cytosine-N(4)-)-methyltransferase RsmH</fullName>
    </alternativeName>
</protein>
<organism evidence="7 8">
    <name type="scientific">Candidatus Falkowbacteria bacterium RIFOXYA2_FULL_38_12</name>
    <dbReference type="NCBI Taxonomy" id="1797993"/>
    <lineage>
        <taxon>Bacteria</taxon>
        <taxon>Candidatus Falkowiibacteriota</taxon>
    </lineage>
</organism>
<evidence type="ECO:0000256" key="4">
    <source>
        <dbReference type="ARBA" id="ARBA00022679"/>
    </source>
</evidence>
<dbReference type="EMBL" id="MFGA01000020">
    <property type="protein sequence ID" value="OGF20844.1"/>
    <property type="molecule type" value="Genomic_DNA"/>
</dbReference>
<dbReference type="HAMAP" id="MF_01007">
    <property type="entry name" value="16SrRNA_methyltr_H"/>
    <property type="match status" value="1"/>
</dbReference>
<sequence>MVEESKYKGHIPVLLDEVIENFDPKPNQNFVDCTLGGGGHSAAILKLTGPSGKVLGIDLDEQAIKAAELKVSSFAKATKDKKNEKLEVGRLIAVKGNFRDLKNIVHQNNFENISGILLDLGFSSMEMDDSEKGLSFRYDAPLDMRFGEEGITAEEVINNFKEKELEDIFRTYGEERFSGRIARIICEVRKEKPIRTTFELVEAIRKVIPGKFQYGRIHFATKVFQALRIFVNQELDNLKIVLPQAIDLLLPGGRLAVISFHSLEDRIVKEFFKRESRDCICPKEMPICQCDHKAKLKILNKKPIIPKEGEAKINPRSRSAKLRVAVKL</sequence>
<evidence type="ECO:0000313" key="8">
    <source>
        <dbReference type="Proteomes" id="UP000177407"/>
    </source>
</evidence>
<proteinExistence type="inferred from homology"/>
<keyword evidence="5 6" id="KW-0949">S-adenosyl-L-methionine</keyword>
<keyword evidence="3 6" id="KW-0489">Methyltransferase</keyword>
<dbReference type="InterPro" id="IPR029063">
    <property type="entry name" value="SAM-dependent_MTases_sf"/>
</dbReference>
<dbReference type="PIRSF" id="PIRSF004486">
    <property type="entry name" value="MraW"/>
    <property type="match status" value="1"/>
</dbReference>
<reference evidence="7 8" key="1">
    <citation type="journal article" date="2016" name="Nat. Commun.">
        <title>Thousands of microbial genomes shed light on interconnected biogeochemical processes in an aquifer system.</title>
        <authorList>
            <person name="Anantharaman K."/>
            <person name="Brown C.T."/>
            <person name="Hug L.A."/>
            <person name="Sharon I."/>
            <person name="Castelle C.J."/>
            <person name="Probst A.J."/>
            <person name="Thomas B.C."/>
            <person name="Singh A."/>
            <person name="Wilkins M.J."/>
            <person name="Karaoz U."/>
            <person name="Brodie E.L."/>
            <person name="Williams K.H."/>
            <person name="Hubbard S.S."/>
            <person name="Banfield J.F."/>
        </authorList>
    </citation>
    <scope>NUCLEOTIDE SEQUENCE [LARGE SCALE GENOMIC DNA]</scope>
</reference>
<evidence type="ECO:0000313" key="7">
    <source>
        <dbReference type="EMBL" id="OGF20844.1"/>
    </source>
</evidence>
<gene>
    <name evidence="6" type="primary">rsmH</name>
    <name evidence="7" type="ORF">A2257_03310</name>
</gene>
<dbReference type="InterPro" id="IPR023397">
    <property type="entry name" value="SAM-dep_MeTrfase_MraW_recog"/>
</dbReference>
<name>A0A1F5S2C7_9BACT</name>
<comment type="function">
    <text evidence="6">Specifically methylates the N4 position of cytidine in position 1402 (C1402) of 16S rRNA.</text>
</comment>
<dbReference type="SUPFAM" id="SSF53335">
    <property type="entry name" value="S-adenosyl-L-methionine-dependent methyltransferases"/>
    <property type="match status" value="1"/>
</dbReference>
<dbReference type="NCBIfam" id="TIGR00006">
    <property type="entry name" value="16S rRNA (cytosine(1402)-N(4))-methyltransferase RsmH"/>
    <property type="match status" value="1"/>
</dbReference>
<dbReference type="AlphaFoldDB" id="A0A1F5S2C7"/>
<feature type="binding site" evidence="6">
    <location>
        <position position="58"/>
    </location>
    <ligand>
        <name>S-adenosyl-L-methionine</name>
        <dbReference type="ChEBI" id="CHEBI:59789"/>
    </ligand>
</feature>
<feature type="binding site" evidence="6">
    <location>
        <position position="119"/>
    </location>
    <ligand>
        <name>S-adenosyl-L-methionine</name>
        <dbReference type="ChEBI" id="CHEBI:59789"/>
    </ligand>
</feature>
<dbReference type="GO" id="GO:0070475">
    <property type="term" value="P:rRNA base methylation"/>
    <property type="evidence" value="ECO:0007669"/>
    <property type="project" value="UniProtKB-UniRule"/>
</dbReference>
<evidence type="ECO:0000256" key="6">
    <source>
        <dbReference type="HAMAP-Rule" id="MF_01007"/>
    </source>
</evidence>
<dbReference type="GO" id="GO:0071424">
    <property type="term" value="F:rRNA (cytosine-N4-)-methyltransferase activity"/>
    <property type="evidence" value="ECO:0007669"/>
    <property type="project" value="UniProtKB-UniRule"/>
</dbReference>
<comment type="caution">
    <text evidence="7">The sequence shown here is derived from an EMBL/GenBank/DDBJ whole genome shotgun (WGS) entry which is preliminary data.</text>
</comment>
<comment type="catalytic activity">
    <reaction evidence="6">
        <text>cytidine(1402) in 16S rRNA + S-adenosyl-L-methionine = N(4)-methylcytidine(1402) in 16S rRNA + S-adenosyl-L-homocysteine + H(+)</text>
        <dbReference type="Rhea" id="RHEA:42928"/>
        <dbReference type="Rhea" id="RHEA-COMP:10286"/>
        <dbReference type="Rhea" id="RHEA-COMP:10287"/>
        <dbReference type="ChEBI" id="CHEBI:15378"/>
        <dbReference type="ChEBI" id="CHEBI:57856"/>
        <dbReference type="ChEBI" id="CHEBI:59789"/>
        <dbReference type="ChEBI" id="CHEBI:74506"/>
        <dbReference type="ChEBI" id="CHEBI:82748"/>
        <dbReference type="EC" id="2.1.1.199"/>
    </reaction>
</comment>
<accession>A0A1F5S2C7</accession>
<feature type="binding site" evidence="6">
    <location>
        <begin position="38"/>
        <end position="40"/>
    </location>
    <ligand>
        <name>S-adenosyl-L-methionine</name>
        <dbReference type="ChEBI" id="CHEBI:59789"/>
    </ligand>
</feature>
<keyword evidence="2 6" id="KW-0698">rRNA processing</keyword>
<dbReference type="GO" id="GO:0005737">
    <property type="term" value="C:cytoplasm"/>
    <property type="evidence" value="ECO:0007669"/>
    <property type="project" value="UniProtKB-SubCell"/>
</dbReference>
<keyword evidence="6" id="KW-0963">Cytoplasm</keyword>
<evidence type="ECO:0000256" key="5">
    <source>
        <dbReference type="ARBA" id="ARBA00022691"/>
    </source>
</evidence>
<dbReference type="InterPro" id="IPR002903">
    <property type="entry name" value="RsmH"/>
</dbReference>
<evidence type="ECO:0000256" key="3">
    <source>
        <dbReference type="ARBA" id="ARBA00022603"/>
    </source>
</evidence>
<comment type="caution">
    <text evidence="6">Lacks conserved residue(s) required for the propagation of feature annotation.</text>
</comment>
<comment type="similarity">
    <text evidence="1 6">Belongs to the methyltransferase superfamily. RsmH family.</text>
</comment>
<dbReference type="PANTHER" id="PTHR11265:SF0">
    <property type="entry name" value="12S RRNA N4-METHYLCYTIDINE METHYLTRANSFERASE"/>
    <property type="match status" value="1"/>
</dbReference>
<evidence type="ECO:0000256" key="1">
    <source>
        <dbReference type="ARBA" id="ARBA00010396"/>
    </source>
</evidence>
<feature type="binding site" evidence="6">
    <location>
        <position position="98"/>
    </location>
    <ligand>
        <name>S-adenosyl-L-methionine</name>
        <dbReference type="ChEBI" id="CHEBI:59789"/>
    </ligand>
</feature>
<keyword evidence="4 6" id="KW-0808">Transferase</keyword>
<dbReference type="Pfam" id="PF01795">
    <property type="entry name" value="Methyltransf_5"/>
    <property type="match status" value="1"/>
</dbReference>
<dbReference type="SUPFAM" id="SSF81799">
    <property type="entry name" value="Putative methyltransferase TM0872, insert domain"/>
    <property type="match status" value="1"/>
</dbReference>
<comment type="subcellular location">
    <subcellularLocation>
        <location evidence="6">Cytoplasm</location>
    </subcellularLocation>
</comment>
<dbReference type="Gene3D" id="1.10.150.170">
    <property type="entry name" value="Putative methyltransferase TM0872, insert domain"/>
    <property type="match status" value="1"/>
</dbReference>
<dbReference type="EC" id="2.1.1.199" evidence="6"/>
<evidence type="ECO:0000256" key="2">
    <source>
        <dbReference type="ARBA" id="ARBA00022552"/>
    </source>
</evidence>
<dbReference type="PANTHER" id="PTHR11265">
    <property type="entry name" value="S-ADENOSYL-METHYLTRANSFERASE MRAW"/>
    <property type="match status" value="1"/>
</dbReference>
<dbReference type="Gene3D" id="3.40.50.150">
    <property type="entry name" value="Vaccinia Virus protein VP39"/>
    <property type="match status" value="1"/>
</dbReference>
<dbReference type="Proteomes" id="UP000177407">
    <property type="component" value="Unassembled WGS sequence"/>
</dbReference>